<feature type="region of interest" description="Disordered" evidence="1">
    <location>
        <begin position="121"/>
        <end position="155"/>
    </location>
</feature>
<proteinExistence type="predicted"/>
<keyword evidence="3" id="KW-1185">Reference proteome</keyword>
<dbReference type="AlphaFoldDB" id="A0AAV9JEE2"/>
<evidence type="ECO:0000256" key="1">
    <source>
        <dbReference type="SAM" id="MobiDB-lite"/>
    </source>
</evidence>
<dbReference type="EMBL" id="JAVFHQ010000031">
    <property type="protein sequence ID" value="KAK4543584.1"/>
    <property type="molecule type" value="Genomic_DNA"/>
</dbReference>
<accession>A0AAV9JEE2</accession>
<feature type="compositionally biased region" description="Polar residues" evidence="1">
    <location>
        <begin position="560"/>
        <end position="583"/>
    </location>
</feature>
<feature type="compositionally biased region" description="Polar residues" evidence="1">
    <location>
        <begin position="1"/>
        <end position="17"/>
    </location>
</feature>
<feature type="compositionally biased region" description="Polar residues" evidence="1">
    <location>
        <begin position="313"/>
        <end position="324"/>
    </location>
</feature>
<feature type="region of interest" description="Disordered" evidence="1">
    <location>
        <begin position="620"/>
        <end position="645"/>
    </location>
</feature>
<feature type="region of interest" description="Disordered" evidence="1">
    <location>
        <begin position="313"/>
        <end position="366"/>
    </location>
</feature>
<organism evidence="2 3">
    <name type="scientific">Oleoguttula mirabilis</name>
    <dbReference type="NCBI Taxonomy" id="1507867"/>
    <lineage>
        <taxon>Eukaryota</taxon>
        <taxon>Fungi</taxon>
        <taxon>Dikarya</taxon>
        <taxon>Ascomycota</taxon>
        <taxon>Pezizomycotina</taxon>
        <taxon>Dothideomycetes</taxon>
        <taxon>Dothideomycetidae</taxon>
        <taxon>Mycosphaerellales</taxon>
        <taxon>Teratosphaeriaceae</taxon>
        <taxon>Oleoguttula</taxon>
    </lineage>
</organism>
<evidence type="ECO:0000313" key="3">
    <source>
        <dbReference type="Proteomes" id="UP001324427"/>
    </source>
</evidence>
<feature type="region of interest" description="Disordered" evidence="1">
    <location>
        <begin position="560"/>
        <end position="584"/>
    </location>
</feature>
<protein>
    <submittedName>
        <fullName evidence="2">Uncharacterized protein</fullName>
    </submittedName>
</protein>
<dbReference type="Proteomes" id="UP001324427">
    <property type="component" value="Unassembled WGS sequence"/>
</dbReference>
<gene>
    <name evidence="2" type="ORF">LTR36_005479</name>
</gene>
<name>A0AAV9JEE2_9PEZI</name>
<sequence>MANNITSIPATPAQPSSRPRVPQAVVNSFWQTNVTISMNGRMYTGKPVDLYHPHAELRIGLDRAYEKHLQERFDSRSAATAPPPPPATARPAFSGTARIGLQQRPVAPSLLQIATGAGRSLANPRPFLPPPPPHASATPAQQYGAKDASAPSRVQQREVVGLTHEQHNAAPTANGVPQSLANQQVYLPPPPPPPPYAAAMVTQPYGAIDASAQSRLQQRQVIGLTHEEHNPVPTANRVPQIKKTAHTGSNGYGVPCCDDYSPWPWMGKWVSCMSCGTPCDDSTPVPASKGGVKTSASVQESAALYQNSPLYPQHTSFTTSTPNPVVQRGAVADNSNTDSKLLKTSSAPPHLQPIVSTPQHRFGSDRTAGDTALRVLDPTVQAQSGKRKRTVQPENQQPATVFKKQKVYELLCDDCRRGFPSNAGNNSVHCTQCCNKSKSSGYCIWEAARIVLSKRAQVGVEVTAALRGAVSERARACQITRAQKGWCACIKSDRLKEAFAGTAAPTGSYFDLLKRPVTASPSSTASGILQGQQLASSPSVTTQRAAMAAMHDLLSLSHSNASSPAFTPSVGSPQTPAADSSYPNAAAPTRQIYQLDQAPKQAQNKKRKIASVIDVETARFDRPPRKFAKSSSTQKSAAPEQTIPAPAKMDLETLIDTYGSLIAAEAAMAATPGFVFPSMQEYKPKFSAWPMNVHPEVYETLPAPVKAGYEPYGLTLGPNGEMPYQPLGYTCYKKQQPEQGIYYPGRQHEFGMHWGEKAGECKSCEKMAIPDLVVAQRIHDRHRDSKKADRDDAERLKRDPGLMKMLEKGYRPF</sequence>
<feature type="region of interest" description="Disordered" evidence="1">
    <location>
        <begin position="1"/>
        <end position="22"/>
    </location>
</feature>
<feature type="region of interest" description="Disordered" evidence="1">
    <location>
        <begin position="73"/>
        <end position="92"/>
    </location>
</feature>
<comment type="caution">
    <text evidence="2">The sequence shown here is derived from an EMBL/GenBank/DDBJ whole genome shotgun (WGS) entry which is preliminary data.</text>
</comment>
<reference evidence="2 3" key="1">
    <citation type="submission" date="2021-11" db="EMBL/GenBank/DDBJ databases">
        <title>Black yeast isolated from Biological Soil Crust.</title>
        <authorList>
            <person name="Kurbessoian T."/>
        </authorList>
    </citation>
    <scope>NUCLEOTIDE SEQUENCE [LARGE SCALE GENOMIC DNA]</scope>
    <source>
        <strain evidence="2 3">CCFEE 5522</strain>
    </source>
</reference>
<feature type="compositionally biased region" description="Polar residues" evidence="1">
    <location>
        <begin position="333"/>
        <end position="347"/>
    </location>
</feature>
<feature type="region of interest" description="Disordered" evidence="1">
    <location>
        <begin position="778"/>
        <end position="801"/>
    </location>
</feature>
<evidence type="ECO:0000313" key="2">
    <source>
        <dbReference type="EMBL" id="KAK4543584.1"/>
    </source>
</evidence>